<reference evidence="2" key="1">
    <citation type="journal article" date="2024" name="Front. Bioeng. Biotechnol.">
        <title>Genome-scale model development and genomic sequencing of the oleaginous clade Lipomyces.</title>
        <authorList>
            <person name="Czajka J.J."/>
            <person name="Han Y."/>
            <person name="Kim J."/>
            <person name="Mondo S.J."/>
            <person name="Hofstad B.A."/>
            <person name="Robles A."/>
            <person name="Haridas S."/>
            <person name="Riley R."/>
            <person name="LaButti K."/>
            <person name="Pangilinan J."/>
            <person name="Andreopoulos W."/>
            <person name="Lipzen A."/>
            <person name="Yan J."/>
            <person name="Wang M."/>
            <person name="Ng V."/>
            <person name="Grigoriev I.V."/>
            <person name="Spatafora J.W."/>
            <person name="Magnuson J.K."/>
            <person name="Baker S.E."/>
            <person name="Pomraning K.R."/>
        </authorList>
    </citation>
    <scope>NUCLEOTIDE SEQUENCE [LARGE SCALE GENOMIC DNA]</scope>
    <source>
        <strain evidence="2">CBS 10300</strain>
    </source>
</reference>
<sequence length="1717" mass="189236">MAQSNPAGGGGQATASAPGGYYLPAFSANMGMDILNASQQKPPQLQQNHPQRQQPEQYTNYDSYYQSTAYSDQGLSADMSQLVRQGHEQSHHHDQATFEQDLGAALGIDTSDVGSPNRQVSLENGQENGHNIWAQFLESQQDSILAWDQDQHLEQTSEVHQPASTAPQSNAGHSQYQYSNGDSSSSIAGYSQMNNQYGIYGEPYGLPHTALPYQQTPTPPPPHLQHQQQQQVQHASRPQQYQFVSQQRPRSHAIYGNHPPHQSSFDPPMPPSQLQAQQQQAPPRQSQIQTSMTSQMQSPIQQSMHSRIEEPVQQSISSTPAISATNGNGSGRFYDSQSQQPSVKQEAMEQQPDIMPMHNLQCTPNNSPSFLPPQTTPTQTQLQQPVHPHSQASVPFQHQAYIKSPLPPHLQQQQEEQQRLQLTAPNAVPASQPRSQAKAKRQPSQQSTPVLQNKFVVPAIPAANPSSSMAFEPPRKRVRNASATVTTAAAPDLMISTVAATSMPITQEINSVSSASSPTLSTLKIQRREDKDVKNAKGKVKASPVDSIVPQSPRLSMEAGFLSPINSQIAVAPSQSPPGAVHQSILSSQIGSQPAFSAIPHPVPAHVSAANQTTPAPEIVRPDDSSRVARNHIKATASLPNSQQFLLDSGIGTMKSRASPPILKVERKNEVPKLPKLSDLDRDELLATMLAESEYVDPPMTRSEYIASLGVVPELVTTVPYNRLEYFAKSSIPSDISAEVYAREGIEAAIASRLPPYALHPLEYELLKNDINHLHVTTYLNIRNGILRLWRMNHHVSVTRAEAAGCARDPRFFGLAEAAFELLVRHGYINFGVVDIPRCRNNFPYMLTIPPVRRPRLRIVVIGAGMAGLGCARQLDGLFKQYDDFLSGYEAPPEIVILEGRQRIGGRVYSAPLRKDGDQNSVSHKVDLGGQIITGFGNGNPLAVIVRKQLGLRCHELQDAGALYDEVVGGAVSASLDRRAEGLFNDMLDRVASYRAPVVPPHTVEGDVSLVTSGKDPTGDGGRTIARMEANAVDLPPLEPTVEVGSYPLKTVGRPYTAKTTKTSLDLKLEDLGYVVSKNRSEHDIPPFTTTPVPPQAPTLGATLDRQLDIVRQLADLTAQDLRLINWHYANLEYANATSVHNLSLGSWDQDDGNEFSGKHSMLENGGYMLVPRALYVFPTRLDVRFKSSVKIVAYETSKQDGRKKFTVTMHSGERISADRVVCTVPLGVLKAGTISFQPELPETKRESIQNLGFGVLNKVVLVYDRCFWDPDKDIVGVARDNSGSADRKNQDSYRDVRGRFYMFWNCTKVVGKHCLVALMAGHAAVDTSRHPDEVLIRDATYVLSRMYPSVAIPHPTETIITRWHQDPFSRGSYSYVGPNATGDDYDILAAPTCDDNLFFAGEATSRTHPATVHGAYLSGLRAAEEVFRTVVGDITLASPLVKPRLRPNVPLQTETVTFPPPPKSAYVGEIPPVPQPVRLPHIPLEEFEMMPVDEGLVPIKRRAKPGPKPKAKSSTPVPLAMASITTSQSQAQPSSFNIISPNGHFPTKNGATGKIDPHLHLLRARQLRDQRLAAHTRECEAAISKALGSAVPQKPEKAHLNPFILFQKVNWETCRIMAEQQRRLTTGDANAKPTVADIRAVLSQKWRNLNDEEKKPVIEETNRNRVENERRFAEYKLKMVEYEEKVKLCRENWFREHESVPTNEETRELELASTVA</sequence>
<organism evidence="1 2">
    <name type="scientific">Lipomyces orientalis</name>
    <dbReference type="NCBI Taxonomy" id="1233043"/>
    <lineage>
        <taxon>Eukaryota</taxon>
        <taxon>Fungi</taxon>
        <taxon>Dikarya</taxon>
        <taxon>Ascomycota</taxon>
        <taxon>Saccharomycotina</taxon>
        <taxon>Lipomycetes</taxon>
        <taxon>Lipomycetales</taxon>
        <taxon>Lipomycetaceae</taxon>
        <taxon>Lipomyces</taxon>
    </lineage>
</organism>
<accession>A0ACC3TN28</accession>
<keyword evidence="2" id="KW-1185">Reference proteome</keyword>
<dbReference type="EMBL" id="MU970082">
    <property type="protein sequence ID" value="KAK9322161.1"/>
    <property type="molecule type" value="Genomic_DNA"/>
</dbReference>
<dbReference type="Proteomes" id="UP001489719">
    <property type="component" value="Unassembled WGS sequence"/>
</dbReference>
<proteinExistence type="predicted"/>
<comment type="caution">
    <text evidence="1">The sequence shown here is derived from an EMBL/GenBank/DDBJ whole genome shotgun (WGS) entry which is preliminary data.</text>
</comment>
<evidence type="ECO:0000313" key="1">
    <source>
        <dbReference type="EMBL" id="KAK9322161.1"/>
    </source>
</evidence>
<name>A0ACC3TN28_9ASCO</name>
<protein>
    <submittedName>
        <fullName evidence="1">Flavin-containing amine oxidoreductase-domain containing protein</fullName>
    </submittedName>
</protein>
<gene>
    <name evidence="1" type="ORF">V1517DRAFT_346555</name>
</gene>
<evidence type="ECO:0000313" key="2">
    <source>
        <dbReference type="Proteomes" id="UP001489719"/>
    </source>
</evidence>